<keyword evidence="4" id="KW-1185">Reference proteome</keyword>
<evidence type="ECO:0000259" key="2">
    <source>
        <dbReference type="Pfam" id="PF20152"/>
    </source>
</evidence>
<evidence type="ECO:0000313" key="4">
    <source>
        <dbReference type="Proteomes" id="UP001215598"/>
    </source>
</evidence>
<feature type="transmembrane region" description="Helical" evidence="1">
    <location>
        <begin position="94"/>
        <end position="115"/>
    </location>
</feature>
<accession>A0AAD7I7Q0</accession>
<sequence>MESLLFDPNPTFGALQIGVVLSSILFGVTITQTYIYYNRFPEDPWRMKALVAFVWMCEFAHTVCITHMLWTYTISDYGHPERLVTRAAPRSFEAAVFISGVITACVQGFFALRIYHLSKSLFIPGVCWALSLVRMAGTTLICIVGGRMVNLHSFLIQWGWAALTIWSVSAANDLLIAVTLAYLLYSQRADVHKRTAALVDKLIEWTIETGMVTSALGIVTLICLFGLRSLSLEQEVNYPYLYTPILIVGAISSVLELSVGEPQFQGRSPSYARRGYTVINASDNKNYAGRFGNDKTHTDGLTCEANTPV</sequence>
<organism evidence="3 4">
    <name type="scientific">Mycena metata</name>
    <dbReference type="NCBI Taxonomy" id="1033252"/>
    <lineage>
        <taxon>Eukaryota</taxon>
        <taxon>Fungi</taxon>
        <taxon>Dikarya</taxon>
        <taxon>Basidiomycota</taxon>
        <taxon>Agaricomycotina</taxon>
        <taxon>Agaricomycetes</taxon>
        <taxon>Agaricomycetidae</taxon>
        <taxon>Agaricales</taxon>
        <taxon>Marasmiineae</taxon>
        <taxon>Mycenaceae</taxon>
        <taxon>Mycena</taxon>
    </lineage>
</organism>
<keyword evidence="1" id="KW-0472">Membrane</keyword>
<feature type="domain" description="DUF6534" evidence="2">
    <location>
        <begin position="169"/>
        <end position="223"/>
    </location>
</feature>
<dbReference type="Pfam" id="PF20152">
    <property type="entry name" value="DUF6534"/>
    <property type="match status" value="1"/>
</dbReference>
<gene>
    <name evidence="3" type="ORF">B0H16DRAFT_1695259</name>
</gene>
<proteinExistence type="predicted"/>
<dbReference type="PANTHER" id="PTHR40465">
    <property type="entry name" value="CHROMOSOME 1, WHOLE GENOME SHOTGUN SEQUENCE"/>
    <property type="match status" value="1"/>
</dbReference>
<feature type="transmembrane region" description="Helical" evidence="1">
    <location>
        <begin position="122"/>
        <end position="146"/>
    </location>
</feature>
<dbReference type="EMBL" id="JARKIB010000119">
    <property type="protein sequence ID" value="KAJ7736873.1"/>
    <property type="molecule type" value="Genomic_DNA"/>
</dbReference>
<dbReference type="PANTHER" id="PTHR40465:SF1">
    <property type="entry name" value="DUF6534 DOMAIN-CONTAINING PROTEIN"/>
    <property type="match status" value="1"/>
</dbReference>
<feature type="transmembrane region" description="Helical" evidence="1">
    <location>
        <begin position="49"/>
        <end position="74"/>
    </location>
</feature>
<evidence type="ECO:0000256" key="1">
    <source>
        <dbReference type="SAM" id="Phobius"/>
    </source>
</evidence>
<dbReference type="Proteomes" id="UP001215598">
    <property type="component" value="Unassembled WGS sequence"/>
</dbReference>
<feature type="transmembrane region" description="Helical" evidence="1">
    <location>
        <begin position="239"/>
        <end position="259"/>
    </location>
</feature>
<dbReference type="InterPro" id="IPR045339">
    <property type="entry name" value="DUF6534"/>
</dbReference>
<feature type="transmembrane region" description="Helical" evidence="1">
    <location>
        <begin position="205"/>
        <end position="227"/>
    </location>
</feature>
<keyword evidence="1" id="KW-0812">Transmembrane</keyword>
<reference evidence="3" key="1">
    <citation type="submission" date="2023-03" db="EMBL/GenBank/DDBJ databases">
        <title>Massive genome expansion in bonnet fungi (Mycena s.s.) driven by repeated elements and novel gene families across ecological guilds.</title>
        <authorList>
            <consortium name="Lawrence Berkeley National Laboratory"/>
            <person name="Harder C.B."/>
            <person name="Miyauchi S."/>
            <person name="Viragh M."/>
            <person name="Kuo A."/>
            <person name="Thoen E."/>
            <person name="Andreopoulos B."/>
            <person name="Lu D."/>
            <person name="Skrede I."/>
            <person name="Drula E."/>
            <person name="Henrissat B."/>
            <person name="Morin E."/>
            <person name="Kohler A."/>
            <person name="Barry K."/>
            <person name="LaButti K."/>
            <person name="Morin E."/>
            <person name="Salamov A."/>
            <person name="Lipzen A."/>
            <person name="Mereny Z."/>
            <person name="Hegedus B."/>
            <person name="Baldrian P."/>
            <person name="Stursova M."/>
            <person name="Weitz H."/>
            <person name="Taylor A."/>
            <person name="Grigoriev I.V."/>
            <person name="Nagy L.G."/>
            <person name="Martin F."/>
            <person name="Kauserud H."/>
        </authorList>
    </citation>
    <scope>NUCLEOTIDE SEQUENCE</scope>
    <source>
        <strain evidence="3">CBHHK182m</strain>
    </source>
</reference>
<keyword evidence="1" id="KW-1133">Transmembrane helix</keyword>
<dbReference type="AlphaFoldDB" id="A0AAD7I7Q0"/>
<evidence type="ECO:0000313" key="3">
    <source>
        <dbReference type="EMBL" id="KAJ7736873.1"/>
    </source>
</evidence>
<name>A0AAD7I7Q0_9AGAR</name>
<feature type="transmembrane region" description="Helical" evidence="1">
    <location>
        <begin position="12"/>
        <end position="37"/>
    </location>
</feature>
<protein>
    <recommendedName>
        <fullName evidence="2">DUF6534 domain-containing protein</fullName>
    </recommendedName>
</protein>
<comment type="caution">
    <text evidence="3">The sequence shown here is derived from an EMBL/GenBank/DDBJ whole genome shotgun (WGS) entry which is preliminary data.</text>
</comment>
<feature type="transmembrane region" description="Helical" evidence="1">
    <location>
        <begin position="158"/>
        <end position="185"/>
    </location>
</feature>